<dbReference type="Pfam" id="PF01529">
    <property type="entry name" value="DHHC"/>
    <property type="match status" value="1"/>
</dbReference>
<dbReference type="Proteomes" id="UP001162090">
    <property type="component" value="Chromosome 2"/>
</dbReference>
<keyword evidence="5" id="KW-0677">Repeat</keyword>
<dbReference type="PANTHER" id="PTHR24161:SF85">
    <property type="entry name" value="PALMITOYLTRANSFERASE HIP14"/>
    <property type="match status" value="1"/>
</dbReference>
<evidence type="ECO:0000256" key="7">
    <source>
        <dbReference type="ARBA" id="ARBA00023043"/>
    </source>
</evidence>
<sequence length="763" mass="85659">MTSESVTTPLASTLVDKEQAADHNDDSQEDISLGGSNDATSLSSLKAIRSENEDANETGQADRNDDVEEDPLLTRYHTACQKGDLATVKEMIHGKLLEVNKDGDSVEHITGLHWASINNRLSVVDFLVSQGADVNSRAGALHATPLHWAARYGYVYIVDFLLKHGADPTMTDDQGFNLLHLSVNSSNIMLVLYVLFSVVSKGLLDVDCQDPKGRTSLLWAAYQGDSLTVAVLLKFGANIKIADTEGFTPLHWGTVKGQPHVLKYLIQDGADFFQKTDAGKDCFAIAQEMNTVYSLREALIHSGFNNDGYPIKKWFKKSQHAKLVTFLTPFVFLGLAFALFSHVNPLFAIIVLFLLTLATNKGLNKLVLPSYGRMGIHNVTLLRSPLFSGVFFGSLLWVTIVWFFKVMPWTFADEPYTNILLLIVLLLVFYIFGQLVTSDPGCVPEETDHENVRQTISDLLEIGKFDTKNFCIETWARKPLRSRFSSLNNAVVARFDHYCPWIFNDVGLKNHKGFMFFITLMECGILTFFKLCLEYFDELEDSYEDRNQELGKCFILGHSDLCSGLRYDRFVFLVLLWALLQSIWVASLIFVQTFQIFKGMTNSEFNVLMKENKANGADGVSFNENFNTTPEGFAPSIELDEDNNNTVLAPVPGSTLRKPRTCFGVCFTVTGMDQWFAVVKETIGIKDSSGHNIYSITSKIPTNYGWRRNVKDFWLTSDVNAPLWRRILYSPTSSKALLNGTEVDYFKLYKLPVKEAEQGSDMV</sequence>
<organism evidence="17 18">
    <name type="scientific">Saccharomyces uvarum</name>
    <name type="common">Yeast</name>
    <name type="synonym">Saccharomyces bayanus var. uvarum</name>
    <dbReference type="NCBI Taxonomy" id="230603"/>
    <lineage>
        <taxon>Eukaryota</taxon>
        <taxon>Fungi</taxon>
        <taxon>Dikarya</taxon>
        <taxon>Ascomycota</taxon>
        <taxon>Saccharomycotina</taxon>
        <taxon>Saccharomycetes</taxon>
        <taxon>Saccharomycetales</taxon>
        <taxon>Saccharomycetaceae</taxon>
        <taxon>Saccharomyces</taxon>
    </lineage>
</organism>
<comment type="domain">
    <text evidence="14">The DHHC domain is required for palmitoyltransferase activity.</text>
</comment>
<feature type="repeat" description="ANK" evidence="13">
    <location>
        <begin position="212"/>
        <end position="244"/>
    </location>
</feature>
<evidence type="ECO:0000256" key="8">
    <source>
        <dbReference type="ARBA" id="ARBA00023136"/>
    </source>
</evidence>
<dbReference type="FunFam" id="1.25.40.20:FF:000301">
    <property type="entry name" value="Palmitoyltransferase"/>
    <property type="match status" value="1"/>
</dbReference>
<feature type="domain" description="Palmitoyltransferase DHHC" evidence="16">
    <location>
        <begin position="465"/>
        <end position="605"/>
    </location>
</feature>
<dbReference type="GO" id="GO:0005794">
    <property type="term" value="C:Golgi apparatus"/>
    <property type="evidence" value="ECO:0007669"/>
    <property type="project" value="UniProtKB-ARBA"/>
</dbReference>
<evidence type="ECO:0000256" key="11">
    <source>
        <dbReference type="ARBA" id="ARBA00023315"/>
    </source>
</evidence>
<feature type="compositionally biased region" description="Basic and acidic residues" evidence="15">
    <location>
        <begin position="15"/>
        <end position="26"/>
    </location>
</feature>
<dbReference type="SUPFAM" id="SSF48403">
    <property type="entry name" value="Ankyrin repeat"/>
    <property type="match status" value="1"/>
</dbReference>
<evidence type="ECO:0000256" key="6">
    <source>
        <dbReference type="ARBA" id="ARBA00022989"/>
    </source>
</evidence>
<dbReference type="PANTHER" id="PTHR24161">
    <property type="entry name" value="ANK_REP_REGION DOMAIN-CONTAINING PROTEIN-RELATED"/>
    <property type="match status" value="1"/>
</dbReference>
<evidence type="ECO:0000256" key="13">
    <source>
        <dbReference type="PROSITE-ProRule" id="PRU00023"/>
    </source>
</evidence>
<dbReference type="InterPro" id="IPR002110">
    <property type="entry name" value="Ankyrin_rpt"/>
</dbReference>
<dbReference type="PROSITE" id="PS50216">
    <property type="entry name" value="DHHC"/>
    <property type="match status" value="1"/>
</dbReference>
<evidence type="ECO:0000313" key="18">
    <source>
        <dbReference type="Proteomes" id="UP001162090"/>
    </source>
</evidence>
<feature type="transmembrane region" description="Helical" evidence="14">
    <location>
        <begin position="416"/>
        <end position="433"/>
    </location>
</feature>
<dbReference type="EMBL" id="OX365913">
    <property type="protein sequence ID" value="CAI4055885.1"/>
    <property type="molecule type" value="Genomic_DNA"/>
</dbReference>
<gene>
    <name evidence="17" type="primary">SUVC02G3840</name>
    <name evidence="17" type="ORF">SUVC_02G3840</name>
</gene>
<feature type="compositionally biased region" description="Polar residues" evidence="15">
    <location>
        <begin position="34"/>
        <end position="44"/>
    </location>
</feature>
<dbReference type="SMART" id="SM00248">
    <property type="entry name" value="ANK"/>
    <property type="match status" value="6"/>
</dbReference>
<feature type="transmembrane region" description="Helical" evidence="14">
    <location>
        <begin position="570"/>
        <end position="591"/>
    </location>
</feature>
<dbReference type="GO" id="GO:0019706">
    <property type="term" value="F:protein-cysteine S-palmitoyltransferase activity"/>
    <property type="evidence" value="ECO:0007669"/>
    <property type="project" value="UniProtKB-EC"/>
</dbReference>
<protein>
    <recommendedName>
        <fullName evidence="14">Palmitoyltransferase</fullName>
        <ecNumber evidence="14">2.3.1.225</ecNumber>
    </recommendedName>
</protein>
<comment type="subcellular location">
    <subcellularLocation>
        <location evidence="1">Membrane</location>
        <topology evidence="1">Multi-pass membrane protein</topology>
    </subcellularLocation>
</comment>
<dbReference type="AlphaFoldDB" id="A0AA35JBH2"/>
<feature type="transmembrane region" description="Helical" evidence="14">
    <location>
        <begin position="346"/>
        <end position="363"/>
    </location>
</feature>
<dbReference type="Gene3D" id="1.25.40.20">
    <property type="entry name" value="Ankyrin repeat-containing domain"/>
    <property type="match status" value="1"/>
</dbReference>
<feature type="repeat" description="ANK" evidence="13">
    <location>
        <begin position="107"/>
        <end position="139"/>
    </location>
</feature>
<comment type="similarity">
    <text evidence="2">Belongs to the DHHC palmitoyltransferase family. AKR/ZDHHC17 subfamily.</text>
</comment>
<evidence type="ECO:0000313" key="17">
    <source>
        <dbReference type="EMBL" id="CAI4055885.1"/>
    </source>
</evidence>
<evidence type="ECO:0000256" key="15">
    <source>
        <dbReference type="SAM" id="MobiDB-lite"/>
    </source>
</evidence>
<evidence type="ECO:0000256" key="1">
    <source>
        <dbReference type="ARBA" id="ARBA00004141"/>
    </source>
</evidence>
<keyword evidence="7 13" id="KW-0040">ANK repeat</keyword>
<keyword evidence="4 14" id="KW-0812">Transmembrane</keyword>
<keyword evidence="8 14" id="KW-0472">Membrane</keyword>
<evidence type="ECO:0000256" key="10">
    <source>
        <dbReference type="ARBA" id="ARBA00023288"/>
    </source>
</evidence>
<name>A0AA35JBH2_SACUV</name>
<evidence type="ECO:0000256" key="4">
    <source>
        <dbReference type="ARBA" id="ARBA00022692"/>
    </source>
</evidence>
<dbReference type="GO" id="GO:0016020">
    <property type="term" value="C:membrane"/>
    <property type="evidence" value="ECO:0007669"/>
    <property type="project" value="UniProtKB-SubCell"/>
</dbReference>
<keyword evidence="10" id="KW-0449">Lipoprotein</keyword>
<keyword evidence="3 14" id="KW-0808">Transferase</keyword>
<dbReference type="PROSITE" id="PS50297">
    <property type="entry name" value="ANK_REP_REGION"/>
    <property type="match status" value="4"/>
</dbReference>
<evidence type="ECO:0000256" key="2">
    <source>
        <dbReference type="ARBA" id="ARBA00010104"/>
    </source>
</evidence>
<evidence type="ECO:0000259" key="16">
    <source>
        <dbReference type="Pfam" id="PF01529"/>
    </source>
</evidence>
<dbReference type="Pfam" id="PF12796">
    <property type="entry name" value="Ank_2"/>
    <property type="match status" value="2"/>
</dbReference>
<keyword evidence="11 14" id="KW-0012">Acyltransferase</keyword>
<evidence type="ECO:0000256" key="12">
    <source>
        <dbReference type="ARBA" id="ARBA00048048"/>
    </source>
</evidence>
<comment type="catalytic activity">
    <reaction evidence="12 14">
        <text>L-cysteinyl-[protein] + hexadecanoyl-CoA = S-hexadecanoyl-L-cysteinyl-[protein] + CoA</text>
        <dbReference type="Rhea" id="RHEA:36683"/>
        <dbReference type="Rhea" id="RHEA-COMP:10131"/>
        <dbReference type="Rhea" id="RHEA-COMP:11032"/>
        <dbReference type="ChEBI" id="CHEBI:29950"/>
        <dbReference type="ChEBI" id="CHEBI:57287"/>
        <dbReference type="ChEBI" id="CHEBI:57379"/>
        <dbReference type="ChEBI" id="CHEBI:74151"/>
        <dbReference type="EC" id="2.3.1.225"/>
    </reaction>
</comment>
<dbReference type="EC" id="2.3.1.225" evidence="14"/>
<dbReference type="SMR" id="A0AA35JBH2"/>
<evidence type="ECO:0000256" key="3">
    <source>
        <dbReference type="ARBA" id="ARBA00022679"/>
    </source>
</evidence>
<keyword evidence="6 14" id="KW-1133">Transmembrane helix</keyword>
<proteinExistence type="inferred from homology"/>
<feature type="repeat" description="ANK" evidence="13">
    <location>
        <begin position="141"/>
        <end position="173"/>
    </location>
</feature>
<evidence type="ECO:0000256" key="14">
    <source>
        <dbReference type="RuleBase" id="RU079119"/>
    </source>
</evidence>
<dbReference type="PROSITE" id="PS50088">
    <property type="entry name" value="ANK_REPEAT"/>
    <property type="match status" value="4"/>
</dbReference>
<evidence type="ECO:0000256" key="9">
    <source>
        <dbReference type="ARBA" id="ARBA00023139"/>
    </source>
</evidence>
<accession>A0AA35JBH2</accession>
<feature type="region of interest" description="Disordered" evidence="15">
    <location>
        <begin position="1"/>
        <end position="70"/>
    </location>
</feature>
<evidence type="ECO:0000256" key="5">
    <source>
        <dbReference type="ARBA" id="ARBA00022737"/>
    </source>
</evidence>
<feature type="repeat" description="ANK" evidence="13">
    <location>
        <begin position="245"/>
        <end position="277"/>
    </location>
</feature>
<dbReference type="InterPro" id="IPR036770">
    <property type="entry name" value="Ankyrin_rpt-contain_sf"/>
</dbReference>
<feature type="compositionally biased region" description="Polar residues" evidence="15">
    <location>
        <begin position="1"/>
        <end position="11"/>
    </location>
</feature>
<feature type="transmembrane region" description="Helical" evidence="14">
    <location>
        <begin position="384"/>
        <end position="404"/>
    </location>
</feature>
<dbReference type="InterPro" id="IPR001594">
    <property type="entry name" value="Palmitoyltrfase_DHHC"/>
</dbReference>
<keyword evidence="9" id="KW-0564">Palmitate</keyword>
<reference evidence="17" key="1">
    <citation type="submission" date="2022-10" db="EMBL/GenBank/DDBJ databases">
        <authorList>
            <person name="Byrne P K."/>
        </authorList>
    </citation>
    <scope>NUCLEOTIDE SEQUENCE</scope>
    <source>
        <strain evidence="17">CBS7001</strain>
    </source>
</reference>